<dbReference type="Proteomes" id="UP000199328">
    <property type="component" value="Unassembled WGS sequence"/>
</dbReference>
<dbReference type="OrthoDB" id="7571212at2"/>
<dbReference type="STRING" id="990712.SAMN05216257_10489"/>
<sequence>MRLELREVAGAAAAMREVVRDGERAVTRGVHGAGAELKAAWRAQIQRAGLGRRLANSIRSQGYPREGESIRAAALVWSRASHIVGTFDDGAVVRARGGRFLAIPLPAAGRGRGGRRPSPREFEARTGIRLRFIRRRSGGGILVAEGRLNKRGRAMRSRSKTGRGLASIPVFVLVPQVRLEKRLDLDRDTRRIEAEIPGRIVAAWRD</sequence>
<organism evidence="1 2">
    <name type="scientific">Meinhardsimonia xiamenensis</name>
    <dbReference type="NCBI Taxonomy" id="990712"/>
    <lineage>
        <taxon>Bacteria</taxon>
        <taxon>Pseudomonadati</taxon>
        <taxon>Pseudomonadota</taxon>
        <taxon>Alphaproteobacteria</taxon>
        <taxon>Rhodobacterales</taxon>
        <taxon>Paracoccaceae</taxon>
        <taxon>Meinhardsimonia</taxon>
    </lineage>
</organism>
<protein>
    <submittedName>
        <fullName evidence="1">Uncharacterized protein</fullName>
    </submittedName>
</protein>
<dbReference type="InterPro" id="IPR045622">
    <property type="entry name" value="DUF6441"/>
</dbReference>
<keyword evidence="2" id="KW-1185">Reference proteome</keyword>
<dbReference type="AlphaFoldDB" id="A0A1G9DZH1"/>
<evidence type="ECO:0000313" key="2">
    <source>
        <dbReference type="Proteomes" id="UP000199328"/>
    </source>
</evidence>
<dbReference type="RefSeq" id="WP_092500318.1">
    <property type="nucleotide sequence ID" value="NZ_FNFV01000004.1"/>
</dbReference>
<reference evidence="2" key="1">
    <citation type="submission" date="2016-10" db="EMBL/GenBank/DDBJ databases">
        <authorList>
            <person name="Varghese N."/>
            <person name="Submissions S."/>
        </authorList>
    </citation>
    <scope>NUCLEOTIDE SEQUENCE [LARGE SCALE GENOMIC DNA]</scope>
    <source>
        <strain evidence="2">CGMCC 1.10789</strain>
    </source>
</reference>
<name>A0A1G9DZH1_9RHOB</name>
<dbReference type="Pfam" id="PF20039">
    <property type="entry name" value="DUF6441"/>
    <property type="match status" value="1"/>
</dbReference>
<gene>
    <name evidence="1" type="ORF">SAMN05216257_10489</name>
</gene>
<evidence type="ECO:0000313" key="1">
    <source>
        <dbReference type="EMBL" id="SDK69291.1"/>
    </source>
</evidence>
<proteinExistence type="predicted"/>
<dbReference type="EMBL" id="FNFV01000004">
    <property type="protein sequence ID" value="SDK69291.1"/>
    <property type="molecule type" value="Genomic_DNA"/>
</dbReference>
<accession>A0A1G9DZH1</accession>